<accession>A0A127V9G3</accession>
<dbReference type="InterPro" id="IPR036388">
    <property type="entry name" value="WH-like_DNA-bd_sf"/>
</dbReference>
<dbReference type="Pfam" id="PF12802">
    <property type="entry name" value="MarR_2"/>
    <property type="match status" value="1"/>
</dbReference>
<reference evidence="5 6" key="1">
    <citation type="submission" date="2016-03" db="EMBL/GenBank/DDBJ databases">
        <title>Complete genome sequence of Pedobacter cryoconitis PAMC 27485.</title>
        <authorList>
            <person name="Lee J."/>
            <person name="Kim O.-S."/>
        </authorList>
    </citation>
    <scope>NUCLEOTIDE SEQUENCE [LARGE SCALE GENOMIC DNA]</scope>
    <source>
        <strain evidence="5 6">PAMC 27485</strain>
    </source>
</reference>
<dbReference type="GO" id="GO:0003677">
    <property type="term" value="F:DNA binding"/>
    <property type="evidence" value="ECO:0007669"/>
    <property type="project" value="UniProtKB-KW"/>
</dbReference>
<dbReference type="PANTHER" id="PTHR42756">
    <property type="entry name" value="TRANSCRIPTIONAL REGULATOR, MARR"/>
    <property type="match status" value="1"/>
</dbReference>
<evidence type="ECO:0000256" key="2">
    <source>
        <dbReference type="ARBA" id="ARBA00023125"/>
    </source>
</evidence>
<gene>
    <name evidence="5" type="ORF">AY601_1012</name>
</gene>
<keyword evidence="2" id="KW-0238">DNA-binding</keyword>
<dbReference type="SMART" id="SM00347">
    <property type="entry name" value="HTH_MARR"/>
    <property type="match status" value="1"/>
</dbReference>
<dbReference type="PATRIC" id="fig|188932.3.peg.1044"/>
<dbReference type="GO" id="GO:0003700">
    <property type="term" value="F:DNA-binding transcription factor activity"/>
    <property type="evidence" value="ECO:0007669"/>
    <property type="project" value="InterPro"/>
</dbReference>
<proteinExistence type="predicted"/>
<keyword evidence="1" id="KW-0805">Transcription regulation</keyword>
<dbReference type="Gene3D" id="1.10.10.10">
    <property type="entry name" value="Winged helix-like DNA-binding domain superfamily/Winged helix DNA-binding domain"/>
    <property type="match status" value="1"/>
</dbReference>
<dbReference type="AlphaFoldDB" id="A0A127V9G3"/>
<keyword evidence="3" id="KW-0804">Transcription</keyword>
<dbReference type="SUPFAM" id="SSF46785">
    <property type="entry name" value="Winged helix' DNA-binding domain"/>
    <property type="match status" value="1"/>
</dbReference>
<dbReference type="KEGG" id="pcm:AY601_1012"/>
<protein>
    <recommendedName>
        <fullName evidence="4">HTH marR-type domain-containing protein</fullName>
    </recommendedName>
</protein>
<dbReference type="PANTHER" id="PTHR42756:SF1">
    <property type="entry name" value="TRANSCRIPTIONAL REPRESSOR OF EMRAB OPERON"/>
    <property type="match status" value="1"/>
</dbReference>
<organism evidence="5 6">
    <name type="scientific">Pedobacter cryoconitis</name>
    <dbReference type="NCBI Taxonomy" id="188932"/>
    <lineage>
        <taxon>Bacteria</taxon>
        <taxon>Pseudomonadati</taxon>
        <taxon>Bacteroidota</taxon>
        <taxon>Sphingobacteriia</taxon>
        <taxon>Sphingobacteriales</taxon>
        <taxon>Sphingobacteriaceae</taxon>
        <taxon>Pedobacter</taxon>
    </lineage>
</organism>
<evidence type="ECO:0000313" key="6">
    <source>
        <dbReference type="Proteomes" id="UP000071561"/>
    </source>
</evidence>
<dbReference type="InterPro" id="IPR036390">
    <property type="entry name" value="WH_DNA-bd_sf"/>
</dbReference>
<dbReference type="PROSITE" id="PS50995">
    <property type="entry name" value="HTH_MARR_2"/>
    <property type="match status" value="1"/>
</dbReference>
<keyword evidence="6" id="KW-1185">Reference proteome</keyword>
<sequence>MEDANNYERLIFKQVYILKRHTDKAATTHLANLVHSDFNMTFMPYFMNIGHGGISNHDLVNKIMVTKQGVSKTVKELERLGLTYTRKSETDARSIMIFLTEKGKQLHDTICQMADDMTAEYINLIGARKYEQFIDTLIKISKWHEEQEKLL</sequence>
<dbReference type="OrthoDB" id="793057at2"/>
<evidence type="ECO:0000313" key="5">
    <source>
        <dbReference type="EMBL" id="AMP97944.1"/>
    </source>
</evidence>
<dbReference type="InterPro" id="IPR000835">
    <property type="entry name" value="HTH_MarR-typ"/>
</dbReference>
<evidence type="ECO:0000256" key="1">
    <source>
        <dbReference type="ARBA" id="ARBA00023015"/>
    </source>
</evidence>
<dbReference type="RefSeq" id="WP_068397335.1">
    <property type="nucleotide sequence ID" value="NZ_CP014504.1"/>
</dbReference>
<evidence type="ECO:0000256" key="3">
    <source>
        <dbReference type="ARBA" id="ARBA00023163"/>
    </source>
</evidence>
<dbReference type="EMBL" id="CP014504">
    <property type="protein sequence ID" value="AMP97944.1"/>
    <property type="molecule type" value="Genomic_DNA"/>
</dbReference>
<name>A0A127V9G3_9SPHI</name>
<feature type="domain" description="HTH marR-type" evidence="4">
    <location>
        <begin position="4"/>
        <end position="142"/>
    </location>
</feature>
<dbReference type="Proteomes" id="UP000071561">
    <property type="component" value="Chromosome"/>
</dbReference>
<evidence type="ECO:0000259" key="4">
    <source>
        <dbReference type="PROSITE" id="PS50995"/>
    </source>
</evidence>